<evidence type="ECO:0000313" key="3">
    <source>
        <dbReference type="Proteomes" id="UP000078542"/>
    </source>
</evidence>
<gene>
    <name evidence="2" type="ORF">ALC62_08757</name>
</gene>
<dbReference type="EMBL" id="KQ977720">
    <property type="protein sequence ID" value="KYN00453.1"/>
    <property type="molecule type" value="Genomic_DNA"/>
</dbReference>
<sequence>MRLSRSTINPHEGVVYTLGQDRDDCLTRYRDESFSEREYIDRRCRGLAVSVEAKYAREGCGRLGLWPGYRCVFRRERGESSRGMNEQEQKVKENGVRKRERGERRDGKREQSWNARAASSLLSSSSSCRRGAARRGAEMQAGEAGSCTGRKKRPRTVGWLGLYVSRSGWV</sequence>
<dbReference type="AlphaFoldDB" id="A0A195CIA9"/>
<evidence type="ECO:0000256" key="1">
    <source>
        <dbReference type="SAM" id="MobiDB-lite"/>
    </source>
</evidence>
<proteinExistence type="predicted"/>
<name>A0A195CIA9_9HYME</name>
<keyword evidence="3" id="KW-1185">Reference proteome</keyword>
<accession>A0A195CIA9</accession>
<organism evidence="2 3">
    <name type="scientific">Cyphomyrmex costatus</name>
    <dbReference type="NCBI Taxonomy" id="456900"/>
    <lineage>
        <taxon>Eukaryota</taxon>
        <taxon>Metazoa</taxon>
        <taxon>Ecdysozoa</taxon>
        <taxon>Arthropoda</taxon>
        <taxon>Hexapoda</taxon>
        <taxon>Insecta</taxon>
        <taxon>Pterygota</taxon>
        <taxon>Neoptera</taxon>
        <taxon>Endopterygota</taxon>
        <taxon>Hymenoptera</taxon>
        <taxon>Apocrita</taxon>
        <taxon>Aculeata</taxon>
        <taxon>Formicoidea</taxon>
        <taxon>Formicidae</taxon>
        <taxon>Myrmicinae</taxon>
        <taxon>Cyphomyrmex</taxon>
    </lineage>
</organism>
<feature type="region of interest" description="Disordered" evidence="1">
    <location>
        <begin position="78"/>
        <end position="153"/>
    </location>
</feature>
<protein>
    <submittedName>
        <fullName evidence="2">Uncharacterized protein</fullName>
    </submittedName>
</protein>
<dbReference type="Proteomes" id="UP000078542">
    <property type="component" value="Unassembled WGS sequence"/>
</dbReference>
<reference evidence="2 3" key="1">
    <citation type="submission" date="2016-03" db="EMBL/GenBank/DDBJ databases">
        <title>Cyphomyrmex costatus WGS genome.</title>
        <authorList>
            <person name="Nygaard S."/>
            <person name="Hu H."/>
            <person name="Boomsma J."/>
            <person name="Zhang G."/>
        </authorList>
    </citation>
    <scope>NUCLEOTIDE SEQUENCE [LARGE SCALE GENOMIC DNA]</scope>
    <source>
        <strain evidence="2">MS0001</strain>
        <tissue evidence="2">Whole body</tissue>
    </source>
</reference>
<feature type="compositionally biased region" description="Low complexity" evidence="1">
    <location>
        <begin position="115"/>
        <end position="130"/>
    </location>
</feature>
<evidence type="ECO:0000313" key="2">
    <source>
        <dbReference type="EMBL" id="KYN00453.1"/>
    </source>
</evidence>
<feature type="compositionally biased region" description="Basic and acidic residues" evidence="1">
    <location>
        <begin position="78"/>
        <end position="111"/>
    </location>
</feature>